<proteinExistence type="predicted"/>
<accession>A0AAV3Y4P9</accession>
<gene>
    <name evidence="1" type="ORF">PoB_000367300</name>
</gene>
<evidence type="ECO:0000313" key="2">
    <source>
        <dbReference type="Proteomes" id="UP000735302"/>
    </source>
</evidence>
<dbReference type="EMBL" id="BLXT01000438">
    <property type="protein sequence ID" value="GFN77167.1"/>
    <property type="molecule type" value="Genomic_DNA"/>
</dbReference>
<sequence length="97" mass="10735">MTGLVVRAATVTRIMRGHVMAVPFPLSDRASDVRPGCKTQRTAPTLRQVADLMCSRLVTAHTGGSSLGLQRCNNQHVWKRYNNFTNSAHYVGYDTDT</sequence>
<evidence type="ECO:0000313" key="1">
    <source>
        <dbReference type="EMBL" id="GFN77167.1"/>
    </source>
</evidence>
<dbReference type="Proteomes" id="UP000735302">
    <property type="component" value="Unassembled WGS sequence"/>
</dbReference>
<name>A0AAV3Y4P9_9GAST</name>
<dbReference type="AlphaFoldDB" id="A0AAV3Y4P9"/>
<protein>
    <submittedName>
        <fullName evidence="1">Uncharacterized protein</fullName>
    </submittedName>
</protein>
<reference evidence="1 2" key="1">
    <citation type="journal article" date="2021" name="Elife">
        <title>Chloroplast acquisition without the gene transfer in kleptoplastic sea slugs, Plakobranchus ocellatus.</title>
        <authorList>
            <person name="Maeda T."/>
            <person name="Takahashi S."/>
            <person name="Yoshida T."/>
            <person name="Shimamura S."/>
            <person name="Takaki Y."/>
            <person name="Nagai Y."/>
            <person name="Toyoda A."/>
            <person name="Suzuki Y."/>
            <person name="Arimoto A."/>
            <person name="Ishii H."/>
            <person name="Satoh N."/>
            <person name="Nishiyama T."/>
            <person name="Hasebe M."/>
            <person name="Maruyama T."/>
            <person name="Minagawa J."/>
            <person name="Obokata J."/>
            <person name="Shigenobu S."/>
        </authorList>
    </citation>
    <scope>NUCLEOTIDE SEQUENCE [LARGE SCALE GENOMIC DNA]</scope>
</reference>
<organism evidence="1 2">
    <name type="scientific">Plakobranchus ocellatus</name>
    <dbReference type="NCBI Taxonomy" id="259542"/>
    <lineage>
        <taxon>Eukaryota</taxon>
        <taxon>Metazoa</taxon>
        <taxon>Spiralia</taxon>
        <taxon>Lophotrochozoa</taxon>
        <taxon>Mollusca</taxon>
        <taxon>Gastropoda</taxon>
        <taxon>Heterobranchia</taxon>
        <taxon>Euthyneura</taxon>
        <taxon>Panpulmonata</taxon>
        <taxon>Sacoglossa</taxon>
        <taxon>Placobranchoidea</taxon>
        <taxon>Plakobranchidae</taxon>
        <taxon>Plakobranchus</taxon>
    </lineage>
</organism>
<comment type="caution">
    <text evidence="1">The sequence shown here is derived from an EMBL/GenBank/DDBJ whole genome shotgun (WGS) entry which is preliminary data.</text>
</comment>
<keyword evidence="2" id="KW-1185">Reference proteome</keyword>